<reference evidence="1 2" key="1">
    <citation type="submission" date="2016-05" db="EMBL/GenBank/DDBJ databases">
        <title>Complete genome sequence of Novosphingobium guangzhouense SA925(T).</title>
        <authorList>
            <person name="Sha S."/>
        </authorList>
    </citation>
    <scope>NUCLEOTIDE SEQUENCE [LARGE SCALE GENOMIC DNA]</scope>
    <source>
        <strain evidence="1 2">SA925</strain>
    </source>
</reference>
<dbReference type="Proteomes" id="UP000236327">
    <property type="component" value="Unassembled WGS sequence"/>
</dbReference>
<evidence type="ECO:0000313" key="2">
    <source>
        <dbReference type="Proteomes" id="UP000236327"/>
    </source>
</evidence>
<gene>
    <name evidence="1" type="ORF">A8V01_19270</name>
</gene>
<protein>
    <submittedName>
        <fullName evidence="1">Uncharacterized protein</fullName>
    </submittedName>
</protein>
<proteinExistence type="predicted"/>
<sequence length="81" mass="8604">MHFSLRWASDGGGRGRYGVCDIRRAAKGEDDIFSGKSKTLACAFFKHLSLLLGGDVPRALPSGDFAGAFAKCASHRTDAAE</sequence>
<evidence type="ECO:0000313" key="1">
    <source>
        <dbReference type="EMBL" id="PNU04556.1"/>
    </source>
</evidence>
<keyword evidence="2" id="KW-1185">Reference proteome</keyword>
<dbReference type="AlphaFoldDB" id="A0A2K2G0I4"/>
<name>A0A2K2G0I4_9SPHN</name>
<dbReference type="EMBL" id="LYMM01000033">
    <property type="protein sequence ID" value="PNU04556.1"/>
    <property type="molecule type" value="Genomic_DNA"/>
</dbReference>
<accession>A0A2K2G0I4</accession>
<organism evidence="1 2">
    <name type="scientific">Novosphingobium guangzhouense</name>
    <dbReference type="NCBI Taxonomy" id="1850347"/>
    <lineage>
        <taxon>Bacteria</taxon>
        <taxon>Pseudomonadati</taxon>
        <taxon>Pseudomonadota</taxon>
        <taxon>Alphaproteobacteria</taxon>
        <taxon>Sphingomonadales</taxon>
        <taxon>Sphingomonadaceae</taxon>
        <taxon>Novosphingobium</taxon>
    </lineage>
</organism>
<comment type="caution">
    <text evidence="1">The sequence shown here is derived from an EMBL/GenBank/DDBJ whole genome shotgun (WGS) entry which is preliminary data.</text>
</comment>